<sequence length="120" mass="13534">MLGPTEGELLAWTAAIGLLGKIVWDWLRNRRGNNGNSPILGSHAECKKCREVVLEIQKMVEWLKEAHNAKGTDGAYIWYTPKEVISRLDQRTADVNQILKAILAEMHSLHEALVTFIRKG</sequence>
<accession>A0A6M3L9I9</accession>
<dbReference type="EMBL" id="MT142884">
    <property type="protein sequence ID" value="QJA90001.1"/>
    <property type="molecule type" value="Genomic_DNA"/>
</dbReference>
<reference evidence="1" key="1">
    <citation type="submission" date="2020-03" db="EMBL/GenBank/DDBJ databases">
        <title>The deep terrestrial virosphere.</title>
        <authorList>
            <person name="Holmfeldt K."/>
            <person name="Nilsson E."/>
            <person name="Simone D."/>
            <person name="Lopez-Fernandez M."/>
            <person name="Wu X."/>
            <person name="de Brujin I."/>
            <person name="Lundin D."/>
            <person name="Andersson A."/>
            <person name="Bertilsson S."/>
            <person name="Dopson M."/>
        </authorList>
    </citation>
    <scope>NUCLEOTIDE SEQUENCE</scope>
    <source>
        <strain evidence="1">MM415B02461</strain>
    </source>
</reference>
<name>A0A6M3L9I9_9ZZZZ</name>
<evidence type="ECO:0000313" key="1">
    <source>
        <dbReference type="EMBL" id="QJA90001.1"/>
    </source>
</evidence>
<organism evidence="1">
    <name type="scientific">viral metagenome</name>
    <dbReference type="NCBI Taxonomy" id="1070528"/>
    <lineage>
        <taxon>unclassified sequences</taxon>
        <taxon>metagenomes</taxon>
        <taxon>organismal metagenomes</taxon>
    </lineage>
</organism>
<protein>
    <submittedName>
        <fullName evidence="1">Uncharacterized protein</fullName>
    </submittedName>
</protein>
<gene>
    <name evidence="1" type="ORF">MM415B02461_0003</name>
</gene>
<dbReference type="AlphaFoldDB" id="A0A6M3L9I9"/>
<proteinExistence type="predicted"/>